<feature type="transmembrane region" description="Helical" evidence="1">
    <location>
        <begin position="75"/>
        <end position="96"/>
    </location>
</feature>
<evidence type="ECO:0000313" key="3">
    <source>
        <dbReference type="Proteomes" id="UP000298656"/>
    </source>
</evidence>
<dbReference type="AlphaFoldDB" id="A0A4P8J277"/>
<dbReference type="PIRSF" id="PIRSF028065">
    <property type="entry name" value="UCP028065"/>
    <property type="match status" value="1"/>
</dbReference>
<name>A0A4P8J277_9BURK</name>
<dbReference type="GO" id="GO:0005886">
    <property type="term" value="C:plasma membrane"/>
    <property type="evidence" value="ECO:0007669"/>
    <property type="project" value="TreeGrafter"/>
</dbReference>
<keyword evidence="1" id="KW-0812">Transmembrane</keyword>
<dbReference type="PANTHER" id="PTHR40106:SF1">
    <property type="entry name" value="INNER MEMBRANE PROTEIN RCLC"/>
    <property type="match status" value="1"/>
</dbReference>
<sequence>MKAPFRVAERSSGSYGHLALLRWSMAAIFIWFGIQKFTPYAADAIAPLIQHSPFMSWLGIFGVRGEARVVGTIELLTAAALIAGSAIPAVSALGAAMASATFVLTTSFVFSTPGITMFSPTGFPIISSLLEQFLLKDVALLAACLTLLVASLAPRSRAA</sequence>
<dbReference type="OrthoDB" id="1118972at2"/>
<gene>
    <name evidence="2" type="ORF">FAZ95_34760</name>
</gene>
<proteinExistence type="predicted"/>
<evidence type="ECO:0000256" key="1">
    <source>
        <dbReference type="SAM" id="Phobius"/>
    </source>
</evidence>
<reference evidence="2 3" key="1">
    <citation type="submission" date="2019-05" db="EMBL/GenBank/DDBJ databases">
        <title>Burkholderia sp. DHOD12, isolated from subtropical forest soil.</title>
        <authorList>
            <person name="Gao Z.-H."/>
            <person name="Qiu L.-H."/>
        </authorList>
    </citation>
    <scope>NUCLEOTIDE SEQUENCE [LARGE SCALE GENOMIC DNA]</scope>
    <source>
        <strain evidence="2 3">DHOD12</strain>
    </source>
</reference>
<dbReference type="EMBL" id="CP040078">
    <property type="protein sequence ID" value="QCP54143.1"/>
    <property type="molecule type" value="Genomic_DNA"/>
</dbReference>
<keyword evidence="1" id="KW-0472">Membrane</keyword>
<keyword evidence="3" id="KW-1185">Reference proteome</keyword>
<dbReference type="Pfam" id="PF04224">
    <property type="entry name" value="DUF417"/>
    <property type="match status" value="2"/>
</dbReference>
<feature type="transmembrane region" description="Helical" evidence="1">
    <location>
        <begin position="44"/>
        <end position="63"/>
    </location>
</feature>
<keyword evidence="1" id="KW-1133">Transmembrane helix</keyword>
<feature type="transmembrane region" description="Helical" evidence="1">
    <location>
        <begin position="12"/>
        <end position="32"/>
    </location>
</feature>
<feature type="transmembrane region" description="Helical" evidence="1">
    <location>
        <begin position="102"/>
        <end position="126"/>
    </location>
</feature>
<dbReference type="RefSeq" id="WP_137336911.1">
    <property type="nucleotide sequence ID" value="NZ_CP040078.1"/>
</dbReference>
<protein>
    <submittedName>
        <fullName evidence="2">DUF417 family protein</fullName>
    </submittedName>
</protein>
<accession>A0A4P8J277</accession>
<dbReference type="GO" id="GO:1901530">
    <property type="term" value="P:response to hypochlorite"/>
    <property type="evidence" value="ECO:0007669"/>
    <property type="project" value="TreeGrafter"/>
</dbReference>
<dbReference type="PANTHER" id="PTHR40106">
    <property type="entry name" value="INNER MEMBRANE PROTEIN RCLC"/>
    <property type="match status" value="1"/>
</dbReference>
<dbReference type="InterPro" id="IPR007339">
    <property type="entry name" value="RclC-like"/>
</dbReference>
<evidence type="ECO:0000313" key="2">
    <source>
        <dbReference type="EMBL" id="QCP54143.1"/>
    </source>
</evidence>
<organism evidence="2 3">
    <name type="scientific">Trinickia violacea</name>
    <dbReference type="NCBI Taxonomy" id="2571746"/>
    <lineage>
        <taxon>Bacteria</taxon>
        <taxon>Pseudomonadati</taxon>
        <taxon>Pseudomonadota</taxon>
        <taxon>Betaproteobacteria</taxon>
        <taxon>Burkholderiales</taxon>
        <taxon>Burkholderiaceae</taxon>
        <taxon>Trinickia</taxon>
    </lineage>
</organism>
<dbReference type="Proteomes" id="UP000298656">
    <property type="component" value="Chromosome 2"/>
</dbReference>
<dbReference type="KEGG" id="tvl:FAZ95_34760"/>
<dbReference type="InterPro" id="IPR016865">
    <property type="entry name" value="RclC"/>
</dbReference>